<evidence type="ECO:0000313" key="2">
    <source>
        <dbReference type="EMBL" id="ALX03226.1"/>
    </source>
</evidence>
<sequence length="137" mass="13813">MNKLFIAAAGVAGYVLGTRAGRERYDQIRTQTQKVWNSPTVQSGVDHAADAAKSAASAAGSAAADAASSAASAAGSKVADVVKGHGSDDARVSTDPADASYDVDAALAEADTEVTSTRPANNPPTAADLAEPRTRRL</sequence>
<evidence type="ECO:0000313" key="3">
    <source>
        <dbReference type="Proteomes" id="UP000067689"/>
    </source>
</evidence>
<keyword evidence="3" id="KW-1185">Reference proteome</keyword>
<protein>
    <recommendedName>
        <fullName evidence="4">Protoporphyrinogen oxidase</fullName>
    </recommendedName>
</protein>
<accession>A0A0U3SXG5</accession>
<feature type="compositionally biased region" description="Low complexity" evidence="1">
    <location>
        <begin position="51"/>
        <end position="79"/>
    </location>
</feature>
<evidence type="ECO:0008006" key="4">
    <source>
        <dbReference type="Google" id="ProtNLM"/>
    </source>
</evidence>
<gene>
    <name evidence="2" type="ORF">AERYTH_00185</name>
</gene>
<dbReference type="STRING" id="2041.AERYTH_00185"/>
<feature type="region of interest" description="Disordered" evidence="1">
    <location>
        <begin position="38"/>
        <end position="137"/>
    </location>
</feature>
<dbReference type="OrthoDB" id="5125216at2"/>
<dbReference type="AlphaFoldDB" id="A0A0U3SXG5"/>
<feature type="compositionally biased region" description="Polar residues" evidence="1">
    <location>
        <begin position="113"/>
        <end position="124"/>
    </location>
</feature>
<dbReference type="PATRIC" id="fig|2041.4.peg.36"/>
<dbReference type="RefSeq" id="WP_067853043.1">
    <property type="nucleotide sequence ID" value="NZ_CP011502.1"/>
</dbReference>
<feature type="compositionally biased region" description="Basic and acidic residues" evidence="1">
    <location>
        <begin position="80"/>
        <end position="92"/>
    </location>
</feature>
<evidence type="ECO:0000256" key="1">
    <source>
        <dbReference type="SAM" id="MobiDB-lite"/>
    </source>
</evidence>
<dbReference type="EMBL" id="CP011502">
    <property type="protein sequence ID" value="ALX03226.1"/>
    <property type="molecule type" value="Genomic_DNA"/>
</dbReference>
<organism evidence="2 3">
    <name type="scientific">Aeromicrobium erythreum</name>
    <dbReference type="NCBI Taxonomy" id="2041"/>
    <lineage>
        <taxon>Bacteria</taxon>
        <taxon>Bacillati</taxon>
        <taxon>Actinomycetota</taxon>
        <taxon>Actinomycetes</taxon>
        <taxon>Propionibacteriales</taxon>
        <taxon>Nocardioidaceae</taxon>
        <taxon>Aeromicrobium</taxon>
    </lineage>
</organism>
<reference evidence="2 3" key="1">
    <citation type="journal article" date="1991" name="Int. J. Syst. Bacteriol.">
        <title>Description of the erythromycin-producing bacterium Arthrobacter sp. strain NRRL B-3381 as Aeromicrobium erythreum gen. nov., sp. nov.</title>
        <authorList>
            <person name="Miller E.S."/>
            <person name="Woese C.R."/>
            <person name="Brenner S."/>
        </authorList>
    </citation>
    <scope>NUCLEOTIDE SEQUENCE [LARGE SCALE GENOMIC DNA]</scope>
    <source>
        <strain evidence="2 3">AR18</strain>
    </source>
</reference>
<dbReference type="KEGG" id="aer:AERYTH_00185"/>
<dbReference type="Proteomes" id="UP000067689">
    <property type="component" value="Chromosome"/>
</dbReference>
<proteinExistence type="predicted"/>
<name>A0A0U3SXG5_9ACTN</name>